<feature type="transmembrane region" description="Helical" evidence="1">
    <location>
        <begin position="65"/>
        <end position="83"/>
    </location>
</feature>
<dbReference type="EMBL" id="JAQQLF010000001">
    <property type="protein sequence ID" value="MDC7715669.1"/>
    <property type="molecule type" value="Genomic_DNA"/>
</dbReference>
<feature type="transmembrane region" description="Helical" evidence="1">
    <location>
        <begin position="103"/>
        <end position="121"/>
    </location>
</feature>
<dbReference type="Pfam" id="PF10067">
    <property type="entry name" value="DUF2306"/>
    <property type="match status" value="1"/>
</dbReference>
<keyword evidence="1" id="KW-0472">Membrane</keyword>
<keyword evidence="1" id="KW-1133">Transmembrane helix</keyword>
<keyword evidence="1" id="KW-0812">Transmembrane</keyword>
<feature type="transmembrane region" description="Helical" evidence="1">
    <location>
        <begin position="40"/>
        <end position="59"/>
    </location>
</feature>
<evidence type="ECO:0000313" key="3">
    <source>
        <dbReference type="Proteomes" id="UP001219956"/>
    </source>
</evidence>
<sequence length="130" mass="14377">MFDYTLLAYLHLATVLPAFVLGTALLCWRQKGSPAHRRWGRCYMVLMLLTALLSLAMPARVGPALFGHFGFIHLLSVLVLYSVPQAWQAARQGRVRAHRSAMVSLYAGGLLVAGALAWMPGRMLHGWLFG</sequence>
<dbReference type="Proteomes" id="UP001219956">
    <property type="component" value="Unassembled WGS sequence"/>
</dbReference>
<protein>
    <submittedName>
        <fullName evidence="2">DUF2306 domain-containing protein</fullName>
    </submittedName>
</protein>
<reference evidence="2 3" key="1">
    <citation type="submission" date="2023-01" db="EMBL/GenBank/DDBJ databases">
        <title>Novel species of the genus Vogesella isolated from rivers.</title>
        <authorList>
            <person name="Lu H."/>
        </authorList>
    </citation>
    <scope>NUCLEOTIDE SEQUENCE [LARGE SCALE GENOMIC DNA]</scope>
    <source>
        <strain evidence="2 3">DC21W</strain>
    </source>
</reference>
<feature type="transmembrane region" description="Helical" evidence="1">
    <location>
        <begin position="6"/>
        <end position="28"/>
    </location>
</feature>
<comment type="caution">
    <text evidence="2">The sequence shown here is derived from an EMBL/GenBank/DDBJ whole genome shotgun (WGS) entry which is preliminary data.</text>
</comment>
<accession>A0ABT5IVQ0</accession>
<name>A0ABT5IVQ0_9NEIS</name>
<evidence type="ECO:0000313" key="2">
    <source>
        <dbReference type="EMBL" id="MDC7715669.1"/>
    </source>
</evidence>
<keyword evidence="3" id="KW-1185">Reference proteome</keyword>
<proteinExistence type="predicted"/>
<dbReference type="RefSeq" id="WP_272750166.1">
    <property type="nucleotide sequence ID" value="NZ_JAQQLF010000001.1"/>
</dbReference>
<dbReference type="InterPro" id="IPR018750">
    <property type="entry name" value="DUF2306_membrane"/>
</dbReference>
<organism evidence="2 3">
    <name type="scientific">Vogesella aquatica</name>
    <dbReference type="NCBI Taxonomy" id="2984206"/>
    <lineage>
        <taxon>Bacteria</taxon>
        <taxon>Pseudomonadati</taxon>
        <taxon>Pseudomonadota</taxon>
        <taxon>Betaproteobacteria</taxon>
        <taxon>Neisseriales</taxon>
        <taxon>Chromobacteriaceae</taxon>
        <taxon>Vogesella</taxon>
    </lineage>
</organism>
<gene>
    <name evidence="2" type="ORF">PQU95_00355</name>
</gene>
<evidence type="ECO:0000256" key="1">
    <source>
        <dbReference type="SAM" id="Phobius"/>
    </source>
</evidence>